<evidence type="ECO:0008006" key="4">
    <source>
        <dbReference type="Google" id="ProtNLM"/>
    </source>
</evidence>
<dbReference type="EMBL" id="KK583334">
    <property type="protein sequence ID" value="KDO19800.1"/>
    <property type="molecule type" value="Genomic_DNA"/>
</dbReference>
<dbReference type="GO" id="GO:0005576">
    <property type="term" value="C:extracellular region"/>
    <property type="evidence" value="ECO:0007669"/>
    <property type="project" value="InterPro"/>
</dbReference>
<dbReference type="Proteomes" id="UP000030745">
    <property type="component" value="Unassembled WGS sequence"/>
</dbReference>
<dbReference type="RefSeq" id="XP_012209507.1">
    <property type="nucleotide sequence ID" value="XM_012354117.1"/>
</dbReference>
<sequence length="349" mass="37738">MARTACVAASVLVLLAWAAAVSICSMGMFIDVASVMTSSRSLAPCLRACGVSFAEYNAGQFPSDAQWQRFSVTPDCQAFYAELKSSFAALDECVVPTANGPLNLHRLENVPIETLLRLTYPIAHPNYTQTNATAPPLHAASWATRHLLDVGLVVAIVMLGKRLGTCVGVEHTNGFRPPIVRCGDGIDLGGHGVLLVNGVNDSVLQTIEAFVRLDDQRHMLDICRPFGIVRPRHSSIVDVSITGTGTGVAFVRTDFTIRGLEHKVGIHVVWRHGDLHAHVIIVRVILVCNRRLDRRDDTLDAVLLTECRLTTRQVDNGFNSVDDLDAGTGRRAGFDIGATGNGINVAVKR</sequence>
<keyword evidence="3" id="KW-1185">Reference proteome</keyword>
<organism evidence="2 3">
    <name type="scientific">Saprolegnia parasitica (strain CBS 223.65)</name>
    <dbReference type="NCBI Taxonomy" id="695850"/>
    <lineage>
        <taxon>Eukaryota</taxon>
        <taxon>Sar</taxon>
        <taxon>Stramenopiles</taxon>
        <taxon>Oomycota</taxon>
        <taxon>Saprolegniomycetes</taxon>
        <taxon>Saprolegniales</taxon>
        <taxon>Saprolegniaceae</taxon>
        <taxon>Saprolegnia</taxon>
    </lineage>
</organism>
<proteinExistence type="predicted"/>
<feature type="signal peptide" evidence="1">
    <location>
        <begin position="1"/>
        <end position="20"/>
    </location>
</feature>
<keyword evidence="1" id="KW-0732">Signal</keyword>
<evidence type="ECO:0000313" key="2">
    <source>
        <dbReference type="EMBL" id="KDO19800.1"/>
    </source>
</evidence>
<evidence type="ECO:0000313" key="3">
    <source>
        <dbReference type="Proteomes" id="UP000030745"/>
    </source>
</evidence>
<dbReference type="InterPro" id="IPR036470">
    <property type="entry name" value="Elicitin_sf"/>
</dbReference>
<dbReference type="Gene3D" id="1.10.239.10">
    <property type="entry name" value="Elicitin domain"/>
    <property type="match status" value="1"/>
</dbReference>
<accession>A0A067BSK4</accession>
<reference evidence="2 3" key="1">
    <citation type="journal article" date="2013" name="PLoS Genet.">
        <title>Distinctive expansion of potential virulence genes in the genome of the oomycete fish pathogen Saprolegnia parasitica.</title>
        <authorList>
            <person name="Jiang R.H."/>
            <person name="de Bruijn I."/>
            <person name="Haas B.J."/>
            <person name="Belmonte R."/>
            <person name="Lobach L."/>
            <person name="Christie J."/>
            <person name="van den Ackerveken G."/>
            <person name="Bottin A."/>
            <person name="Bulone V."/>
            <person name="Diaz-Moreno S.M."/>
            <person name="Dumas B."/>
            <person name="Fan L."/>
            <person name="Gaulin E."/>
            <person name="Govers F."/>
            <person name="Grenville-Briggs L.J."/>
            <person name="Horner N.R."/>
            <person name="Levin J.Z."/>
            <person name="Mammella M."/>
            <person name="Meijer H.J."/>
            <person name="Morris P."/>
            <person name="Nusbaum C."/>
            <person name="Oome S."/>
            <person name="Phillips A.J."/>
            <person name="van Rooyen D."/>
            <person name="Rzeszutek E."/>
            <person name="Saraiva M."/>
            <person name="Secombes C.J."/>
            <person name="Seidl M.F."/>
            <person name="Snel B."/>
            <person name="Stassen J.H."/>
            <person name="Sykes S."/>
            <person name="Tripathy S."/>
            <person name="van den Berg H."/>
            <person name="Vega-Arreguin J.C."/>
            <person name="Wawra S."/>
            <person name="Young S.K."/>
            <person name="Zeng Q."/>
            <person name="Dieguez-Uribeondo J."/>
            <person name="Russ C."/>
            <person name="Tyler B.M."/>
            <person name="van West P."/>
        </authorList>
    </citation>
    <scope>NUCLEOTIDE SEQUENCE [LARGE SCALE GENOMIC DNA]</scope>
    <source>
        <strain evidence="2 3">CBS 223.65</strain>
    </source>
</reference>
<dbReference type="KEGG" id="spar:SPRG_14994"/>
<dbReference type="GeneID" id="24136767"/>
<protein>
    <recommendedName>
        <fullName evidence="4">Membrane-associated protein</fullName>
    </recommendedName>
</protein>
<feature type="chain" id="PRO_5001633685" description="Membrane-associated protein" evidence="1">
    <location>
        <begin position="21"/>
        <end position="349"/>
    </location>
</feature>
<evidence type="ECO:0000256" key="1">
    <source>
        <dbReference type="SAM" id="SignalP"/>
    </source>
</evidence>
<dbReference type="AlphaFoldDB" id="A0A067BSK4"/>
<name>A0A067BSK4_SAPPC</name>
<gene>
    <name evidence="2" type="ORF">SPRG_14994</name>
</gene>
<dbReference type="VEuPathDB" id="FungiDB:SPRG_14994"/>